<sequence>MEYSSEEKPMSVTVTGMLEEKDKLHKDFVEETRKTLEFTRGRVQRILEEKEKLNYGLDATKKHLDYLSKELNKREALTEGEKQKLNEVIKKNDSRNNSLQLASMDQRRDDENVARLVEEQKREKEEAFKKLLQLEKQQDANQKLEMEIEELKGKLQVMKSVVEDDFAIHDKMKKMNKDLMETVENLNVLEDLYEVLKIKERLNNNELQEARRELISGYSKVLGTHITDIGIKRLGVIDSKPFQNKCKERFSPEEAMVQAAIVCSLWQENLQDPNWHPYKIIISEELPQEVIDDEDEKLWNLKEEWGSEIYMTVVTALKELNEYNPSGRYVFSELWNYKEGRKATLKEVISYVLKNIKLLKRKRT</sequence>
<comment type="caution">
    <text evidence="3">The sequence shown here is derived from an EMBL/GenBank/DDBJ whole genome shotgun (WGS) entry which is preliminary data.</text>
</comment>
<evidence type="ECO:0000256" key="1">
    <source>
        <dbReference type="SAM" id="Coils"/>
    </source>
</evidence>
<dbReference type="AlphaFoldDB" id="A0A7J7D631"/>
<dbReference type="Pfam" id="PF03469">
    <property type="entry name" value="XH"/>
    <property type="match status" value="1"/>
</dbReference>
<keyword evidence="4" id="KW-1185">Reference proteome</keyword>
<organism evidence="3 4">
    <name type="scientific">Tripterygium wilfordii</name>
    <name type="common">Thunder God vine</name>
    <dbReference type="NCBI Taxonomy" id="458696"/>
    <lineage>
        <taxon>Eukaryota</taxon>
        <taxon>Viridiplantae</taxon>
        <taxon>Streptophyta</taxon>
        <taxon>Embryophyta</taxon>
        <taxon>Tracheophyta</taxon>
        <taxon>Spermatophyta</taxon>
        <taxon>Magnoliopsida</taxon>
        <taxon>eudicotyledons</taxon>
        <taxon>Gunneridae</taxon>
        <taxon>Pentapetalae</taxon>
        <taxon>rosids</taxon>
        <taxon>fabids</taxon>
        <taxon>Celastrales</taxon>
        <taxon>Celastraceae</taxon>
        <taxon>Tripterygium</taxon>
    </lineage>
</organism>
<dbReference type="InterPro" id="IPR045177">
    <property type="entry name" value="FDM1-5/IDN2"/>
</dbReference>
<gene>
    <name evidence="3" type="ORF">HS088_TW10G00780</name>
</gene>
<reference evidence="3 4" key="1">
    <citation type="journal article" date="2020" name="Nat. Commun.">
        <title>Genome of Tripterygium wilfordii and identification of cytochrome P450 involved in triptolide biosynthesis.</title>
        <authorList>
            <person name="Tu L."/>
            <person name="Su P."/>
            <person name="Zhang Z."/>
            <person name="Gao L."/>
            <person name="Wang J."/>
            <person name="Hu T."/>
            <person name="Zhou J."/>
            <person name="Zhang Y."/>
            <person name="Zhao Y."/>
            <person name="Liu Y."/>
            <person name="Song Y."/>
            <person name="Tong Y."/>
            <person name="Lu Y."/>
            <person name="Yang J."/>
            <person name="Xu C."/>
            <person name="Jia M."/>
            <person name="Peters R.J."/>
            <person name="Huang L."/>
            <person name="Gao W."/>
        </authorList>
    </citation>
    <scope>NUCLEOTIDE SEQUENCE [LARGE SCALE GENOMIC DNA]</scope>
    <source>
        <strain evidence="4">cv. XIE 37</strain>
        <tissue evidence="3">Leaf</tissue>
    </source>
</reference>
<dbReference type="OrthoDB" id="1892195at2759"/>
<accession>A0A7J7D631</accession>
<evidence type="ECO:0000313" key="3">
    <source>
        <dbReference type="EMBL" id="KAF5741774.1"/>
    </source>
</evidence>
<proteinExistence type="predicted"/>
<dbReference type="InterPro" id="IPR005379">
    <property type="entry name" value="FDM1-5/IDN2_XH"/>
</dbReference>
<evidence type="ECO:0000313" key="4">
    <source>
        <dbReference type="Proteomes" id="UP000593562"/>
    </source>
</evidence>
<dbReference type="InParanoid" id="A0A7J7D631"/>
<protein>
    <submittedName>
        <fullName evidence="3">Leucine-rich repeat-containing protein</fullName>
    </submittedName>
</protein>
<feature type="domain" description="Factor of DNA methylation 1-5/IDN2" evidence="2">
    <location>
        <begin position="232"/>
        <end position="362"/>
    </location>
</feature>
<dbReference type="PANTHER" id="PTHR21596:SF3">
    <property type="entry name" value="FACTOR OF DNA METHYLATION 1-RELATED"/>
    <property type="match status" value="1"/>
</dbReference>
<name>A0A7J7D631_TRIWF</name>
<dbReference type="EMBL" id="JAAARO010000010">
    <property type="protein sequence ID" value="KAF5741774.1"/>
    <property type="molecule type" value="Genomic_DNA"/>
</dbReference>
<dbReference type="Proteomes" id="UP000593562">
    <property type="component" value="Unassembled WGS sequence"/>
</dbReference>
<evidence type="ECO:0000259" key="2">
    <source>
        <dbReference type="Pfam" id="PF03469"/>
    </source>
</evidence>
<dbReference type="PANTHER" id="PTHR21596">
    <property type="entry name" value="RIBONUCLEASE P SUBUNIT P38"/>
    <property type="match status" value="1"/>
</dbReference>
<keyword evidence="1" id="KW-0175">Coiled coil</keyword>
<dbReference type="GO" id="GO:0080188">
    <property type="term" value="P:gene silencing by siRNA-directed DNA methylation"/>
    <property type="evidence" value="ECO:0007669"/>
    <property type="project" value="InterPro"/>
</dbReference>
<feature type="coiled-coil region" evidence="1">
    <location>
        <begin position="114"/>
        <end position="213"/>
    </location>
</feature>